<feature type="domain" description="Alpha-carbonic anhydrase" evidence="9">
    <location>
        <begin position="60"/>
        <end position="281"/>
    </location>
</feature>
<dbReference type="InterPro" id="IPR018338">
    <property type="entry name" value="Carbonic_anhydrase_a-class_CS"/>
</dbReference>
<comment type="similarity">
    <text evidence="3">Belongs to the alpha-carbonic anhydrase family.</text>
</comment>
<dbReference type="PROSITE" id="PS00162">
    <property type="entry name" value="ALPHA_CA_1"/>
    <property type="match status" value="1"/>
</dbReference>
<dbReference type="PANTHER" id="PTHR18952">
    <property type="entry name" value="CARBONIC ANHYDRASE"/>
    <property type="match status" value="1"/>
</dbReference>
<keyword evidence="6" id="KW-0862">Zinc</keyword>
<dbReference type="SMART" id="SM01057">
    <property type="entry name" value="Carb_anhydrase"/>
    <property type="match status" value="1"/>
</dbReference>
<dbReference type="EMBL" id="UOFC01000281">
    <property type="protein sequence ID" value="VAW49414.1"/>
    <property type="molecule type" value="Genomic_DNA"/>
</dbReference>
<comment type="catalytic activity">
    <reaction evidence="8">
        <text>hydrogencarbonate + H(+) = CO2 + H2O</text>
        <dbReference type="Rhea" id="RHEA:10748"/>
        <dbReference type="ChEBI" id="CHEBI:15377"/>
        <dbReference type="ChEBI" id="CHEBI:15378"/>
        <dbReference type="ChEBI" id="CHEBI:16526"/>
        <dbReference type="ChEBI" id="CHEBI:17544"/>
        <dbReference type="EC" id="4.2.1.1"/>
    </reaction>
</comment>
<proteinExistence type="inferred from homology"/>
<dbReference type="Gene3D" id="3.10.200.10">
    <property type="entry name" value="Alpha carbonic anhydrase"/>
    <property type="match status" value="1"/>
</dbReference>
<name>A0A3B0X0Q1_9ZZZZ</name>
<evidence type="ECO:0000313" key="10">
    <source>
        <dbReference type="EMBL" id="VAW49414.1"/>
    </source>
</evidence>
<evidence type="ECO:0000256" key="6">
    <source>
        <dbReference type="ARBA" id="ARBA00022833"/>
    </source>
</evidence>
<comment type="function">
    <text evidence="2">Reversible hydration of carbon dioxide.</text>
</comment>
<accession>A0A3B0X0Q1</accession>
<evidence type="ECO:0000256" key="1">
    <source>
        <dbReference type="ARBA" id="ARBA00001947"/>
    </source>
</evidence>
<evidence type="ECO:0000259" key="9">
    <source>
        <dbReference type="PROSITE" id="PS51144"/>
    </source>
</evidence>
<protein>
    <recommendedName>
        <fullName evidence="4">carbonic anhydrase</fullName>
        <ecNumber evidence="4">4.2.1.1</ecNumber>
    </recommendedName>
</protein>
<dbReference type="AlphaFoldDB" id="A0A3B0X0Q1"/>
<dbReference type="InterPro" id="IPR041891">
    <property type="entry name" value="Alpha_CA_prokaryot-like"/>
</dbReference>
<dbReference type="InterPro" id="IPR036398">
    <property type="entry name" value="CA_dom_sf"/>
</dbReference>
<keyword evidence="7 10" id="KW-0456">Lyase</keyword>
<dbReference type="InterPro" id="IPR023561">
    <property type="entry name" value="Carbonic_anhydrase_a-class"/>
</dbReference>
<dbReference type="GO" id="GO:0004089">
    <property type="term" value="F:carbonate dehydratase activity"/>
    <property type="evidence" value="ECO:0007669"/>
    <property type="project" value="UniProtKB-EC"/>
</dbReference>
<evidence type="ECO:0000256" key="7">
    <source>
        <dbReference type="ARBA" id="ARBA00023239"/>
    </source>
</evidence>
<keyword evidence="5" id="KW-0479">Metal-binding</keyword>
<evidence type="ECO:0000256" key="4">
    <source>
        <dbReference type="ARBA" id="ARBA00012925"/>
    </source>
</evidence>
<evidence type="ECO:0000256" key="8">
    <source>
        <dbReference type="ARBA" id="ARBA00048348"/>
    </source>
</evidence>
<evidence type="ECO:0000256" key="3">
    <source>
        <dbReference type="ARBA" id="ARBA00010718"/>
    </source>
</evidence>
<gene>
    <name evidence="10" type="ORF">MNBD_GAMMA03-2141</name>
</gene>
<dbReference type="CDD" id="cd03124">
    <property type="entry name" value="alpha_CA_prokaryotic_like"/>
    <property type="match status" value="1"/>
</dbReference>
<evidence type="ECO:0000256" key="5">
    <source>
        <dbReference type="ARBA" id="ARBA00022723"/>
    </source>
</evidence>
<dbReference type="PROSITE" id="PS51144">
    <property type="entry name" value="ALPHA_CA_2"/>
    <property type="match status" value="1"/>
</dbReference>
<sequence>MYEKLAKISVLKGIRISYYFNWENTMKKIALISTMALALSGIGCSSYLDTKEGDVSKKKVSWGYTGEIAPIHWGDLSSEFATCKTGKEQSPINVRPTHDIDQSAVQFDYQISPMRILNNGYTVQVNFEEGSSIAFNGVQYDLLQVHFHTPSENILMGESYPMEAHFVHASKDGKLAVVAVLINEGKDSDFIQKVVDNMPHSKTGEALVSGVHLNGLDFIPDQAGHFGFKGSLTTPPCTEEVQWLMMKAQTTASKAQIEALNSVMKDNSRPVQPLHGRMVHE</sequence>
<dbReference type="EC" id="4.2.1.1" evidence="4"/>
<dbReference type="SUPFAM" id="SSF51069">
    <property type="entry name" value="Carbonic anhydrase"/>
    <property type="match status" value="1"/>
</dbReference>
<dbReference type="GO" id="GO:0008270">
    <property type="term" value="F:zinc ion binding"/>
    <property type="evidence" value="ECO:0007669"/>
    <property type="project" value="InterPro"/>
</dbReference>
<dbReference type="Pfam" id="PF00194">
    <property type="entry name" value="Carb_anhydrase"/>
    <property type="match status" value="1"/>
</dbReference>
<reference evidence="10" key="1">
    <citation type="submission" date="2018-06" db="EMBL/GenBank/DDBJ databases">
        <authorList>
            <person name="Zhirakovskaya E."/>
        </authorList>
    </citation>
    <scope>NUCLEOTIDE SEQUENCE</scope>
</reference>
<dbReference type="InterPro" id="IPR001148">
    <property type="entry name" value="CA_dom"/>
</dbReference>
<evidence type="ECO:0000256" key="2">
    <source>
        <dbReference type="ARBA" id="ARBA00002904"/>
    </source>
</evidence>
<comment type="cofactor">
    <cofactor evidence="1">
        <name>Zn(2+)</name>
        <dbReference type="ChEBI" id="CHEBI:29105"/>
    </cofactor>
</comment>
<organism evidence="10">
    <name type="scientific">hydrothermal vent metagenome</name>
    <dbReference type="NCBI Taxonomy" id="652676"/>
    <lineage>
        <taxon>unclassified sequences</taxon>
        <taxon>metagenomes</taxon>
        <taxon>ecological metagenomes</taxon>
    </lineage>
</organism>
<dbReference type="PANTHER" id="PTHR18952:SF265">
    <property type="entry name" value="CARBONIC ANHYDRASE"/>
    <property type="match status" value="1"/>
</dbReference>